<feature type="compositionally biased region" description="Basic and acidic residues" evidence="1">
    <location>
        <begin position="437"/>
        <end position="447"/>
    </location>
</feature>
<dbReference type="AlphaFoldDB" id="A0A9P0JYL7"/>
<evidence type="ECO:0000313" key="2">
    <source>
        <dbReference type="EMBL" id="CAH1963802.1"/>
    </source>
</evidence>
<comment type="caution">
    <text evidence="2">The sequence shown here is derived from an EMBL/GenBank/DDBJ whole genome shotgun (WGS) entry which is preliminary data.</text>
</comment>
<dbReference type="CDD" id="cd15517">
    <property type="entry name" value="PHD_TCF19_like"/>
    <property type="match status" value="1"/>
</dbReference>
<sequence>MKTFVIMGKYKRKSDRSLTFTQEIIDQARDRIAKGESKRSVAKSFHVNECTLRKRLREGTIPSSLGRFKPVFSQAQEKELADHIKDLDNRFYGLRMKDVRYLAFQYAELNKIPHRFNTENKMAGKHWVQDFAARNTLSLRAPEKCSLGRAIGFNKVQCQRFFENLKIVYEKLKLPPHRIFNMDETGLSTVPNKLPKVYACKGKKTVSKVVSGERGQLVTAVCCMSAGGTWVPPGLIFARKRMKEELFFGAPPGTLKMISDSDFAPSEVTNRPHLDLAQETQSEIQRIESSVEESSFDDDCTLAEVRNTIIKENLKLTEEKQSTIPEPQSSDVTESTAYFKAAPKELSEPGTSGYIPPKNDKEKLFENEQTRTPSPKSTGFTKISTYVEATSAAPIDLGLSVCITPKMILPLPKATHEQVRRTKSKKSEILSSTPYKDKLLEEKDRRKEGLKKKGGKRKVFGDSGQNTEIQKKKKVDNEKDNTICPGCSEHYSTSDWIKCHLCQTWWHDDCSNYLGNGLFSCDLCLHLKE</sequence>
<protein>
    <recommendedName>
        <fullName evidence="4">HTH CENPB-type domain-containing protein</fullName>
    </recommendedName>
</protein>
<name>A0A9P0JYL7_ACAOB</name>
<organism evidence="2 3">
    <name type="scientific">Acanthoscelides obtectus</name>
    <name type="common">Bean weevil</name>
    <name type="synonym">Bruchus obtectus</name>
    <dbReference type="NCBI Taxonomy" id="200917"/>
    <lineage>
        <taxon>Eukaryota</taxon>
        <taxon>Metazoa</taxon>
        <taxon>Ecdysozoa</taxon>
        <taxon>Arthropoda</taxon>
        <taxon>Hexapoda</taxon>
        <taxon>Insecta</taxon>
        <taxon>Pterygota</taxon>
        <taxon>Neoptera</taxon>
        <taxon>Endopterygota</taxon>
        <taxon>Coleoptera</taxon>
        <taxon>Polyphaga</taxon>
        <taxon>Cucujiformia</taxon>
        <taxon>Chrysomeloidea</taxon>
        <taxon>Chrysomelidae</taxon>
        <taxon>Bruchinae</taxon>
        <taxon>Bruchini</taxon>
        <taxon>Acanthoscelides</taxon>
    </lineage>
</organism>
<evidence type="ECO:0000313" key="3">
    <source>
        <dbReference type="Proteomes" id="UP001152888"/>
    </source>
</evidence>
<dbReference type="PANTHER" id="PTHR19303:SF71">
    <property type="entry name" value="ZINC FINGER PHD-TYPE DOMAIN-CONTAINING PROTEIN"/>
    <property type="match status" value="1"/>
</dbReference>
<dbReference type="EMBL" id="CAKOFQ010006710">
    <property type="protein sequence ID" value="CAH1963802.1"/>
    <property type="molecule type" value="Genomic_DNA"/>
</dbReference>
<dbReference type="InterPro" id="IPR013083">
    <property type="entry name" value="Znf_RING/FYVE/PHD"/>
</dbReference>
<dbReference type="GO" id="GO:0005634">
    <property type="term" value="C:nucleus"/>
    <property type="evidence" value="ECO:0007669"/>
    <property type="project" value="TreeGrafter"/>
</dbReference>
<dbReference type="InterPro" id="IPR011011">
    <property type="entry name" value="Znf_FYVE_PHD"/>
</dbReference>
<proteinExistence type="predicted"/>
<dbReference type="Gene3D" id="1.10.10.60">
    <property type="entry name" value="Homeodomain-like"/>
    <property type="match status" value="1"/>
</dbReference>
<dbReference type="OrthoDB" id="6777587at2759"/>
<accession>A0A9P0JYL7</accession>
<dbReference type="SUPFAM" id="SSF57903">
    <property type="entry name" value="FYVE/PHD zinc finger"/>
    <property type="match status" value="1"/>
</dbReference>
<dbReference type="PANTHER" id="PTHR19303">
    <property type="entry name" value="TRANSPOSON"/>
    <property type="match status" value="1"/>
</dbReference>
<evidence type="ECO:0008006" key="4">
    <source>
        <dbReference type="Google" id="ProtNLM"/>
    </source>
</evidence>
<reference evidence="2" key="1">
    <citation type="submission" date="2022-03" db="EMBL/GenBank/DDBJ databases">
        <authorList>
            <person name="Sayadi A."/>
        </authorList>
    </citation>
    <scope>NUCLEOTIDE SEQUENCE</scope>
</reference>
<dbReference type="Gene3D" id="3.30.40.10">
    <property type="entry name" value="Zinc/RING finger domain, C3HC4 (zinc finger)"/>
    <property type="match status" value="1"/>
</dbReference>
<feature type="compositionally biased region" description="Basic residues" evidence="1">
    <location>
        <begin position="448"/>
        <end position="458"/>
    </location>
</feature>
<gene>
    <name evidence="2" type="ORF">ACAOBT_LOCUS5407</name>
</gene>
<dbReference type="Proteomes" id="UP001152888">
    <property type="component" value="Unassembled WGS sequence"/>
</dbReference>
<keyword evidence="3" id="KW-1185">Reference proteome</keyword>
<dbReference type="InterPro" id="IPR050863">
    <property type="entry name" value="CenT-Element_Derived"/>
</dbReference>
<evidence type="ECO:0000256" key="1">
    <source>
        <dbReference type="SAM" id="MobiDB-lite"/>
    </source>
</evidence>
<feature type="region of interest" description="Disordered" evidence="1">
    <location>
        <begin position="437"/>
        <end position="475"/>
    </location>
</feature>
<dbReference type="GO" id="GO:0003677">
    <property type="term" value="F:DNA binding"/>
    <property type="evidence" value="ECO:0007669"/>
    <property type="project" value="TreeGrafter"/>
</dbReference>